<protein>
    <submittedName>
        <fullName evidence="1">Uncharacterized protein</fullName>
    </submittedName>
</protein>
<comment type="caution">
    <text evidence="1">The sequence shown here is derived from an EMBL/GenBank/DDBJ whole genome shotgun (WGS) entry which is preliminary data.</text>
</comment>
<dbReference type="Proteomes" id="UP000824890">
    <property type="component" value="Unassembled WGS sequence"/>
</dbReference>
<name>A0ABQ8B015_BRANA</name>
<reference evidence="1 2" key="1">
    <citation type="submission" date="2021-05" db="EMBL/GenBank/DDBJ databases">
        <title>Genome Assembly of Synthetic Allotetraploid Brassica napus Reveals Homoeologous Exchanges between Subgenomes.</title>
        <authorList>
            <person name="Davis J.T."/>
        </authorList>
    </citation>
    <scope>NUCLEOTIDE SEQUENCE [LARGE SCALE GENOMIC DNA]</scope>
    <source>
        <strain evidence="2">cv. Da-Ae</strain>
        <tissue evidence="1">Seedling</tissue>
    </source>
</reference>
<organism evidence="1 2">
    <name type="scientific">Brassica napus</name>
    <name type="common">Rape</name>
    <dbReference type="NCBI Taxonomy" id="3708"/>
    <lineage>
        <taxon>Eukaryota</taxon>
        <taxon>Viridiplantae</taxon>
        <taxon>Streptophyta</taxon>
        <taxon>Embryophyta</taxon>
        <taxon>Tracheophyta</taxon>
        <taxon>Spermatophyta</taxon>
        <taxon>Magnoliopsida</taxon>
        <taxon>eudicotyledons</taxon>
        <taxon>Gunneridae</taxon>
        <taxon>Pentapetalae</taxon>
        <taxon>rosids</taxon>
        <taxon>malvids</taxon>
        <taxon>Brassicales</taxon>
        <taxon>Brassicaceae</taxon>
        <taxon>Brassiceae</taxon>
        <taxon>Brassica</taxon>
    </lineage>
</organism>
<proteinExistence type="predicted"/>
<feature type="non-terminal residue" evidence="1">
    <location>
        <position position="230"/>
    </location>
</feature>
<evidence type="ECO:0000313" key="1">
    <source>
        <dbReference type="EMBL" id="KAH0898155.1"/>
    </source>
</evidence>
<feature type="non-terminal residue" evidence="1">
    <location>
        <position position="1"/>
    </location>
</feature>
<gene>
    <name evidence="1" type="ORF">HID58_047723</name>
</gene>
<keyword evidence="2" id="KW-1185">Reference proteome</keyword>
<accession>A0ABQ8B015</accession>
<sequence>KEKKQALYLCRVSLPTAKRFPRRLLHLHLCWSLFPHNRLRLRHQRDLTVSTILHDNSPSSLPTRQTRNRFHLNHIRLQLQFQDNFSGKKNNNFLMKQFGRGNANRATTSANSTVTGLAYQKTVTIQVADKEKDVELGTTKTKKQNKLKLYVNKFIESSQLVAVHIPCLQIKRTVSDTKLQTQQHVKFKNLFLHIRTLLHASLLKKVTMPFMILTLSLLKTARRARFFLIA</sequence>
<evidence type="ECO:0000313" key="2">
    <source>
        <dbReference type="Proteomes" id="UP000824890"/>
    </source>
</evidence>
<dbReference type="EMBL" id="JAGKQM010000012">
    <property type="protein sequence ID" value="KAH0898155.1"/>
    <property type="molecule type" value="Genomic_DNA"/>
</dbReference>